<keyword evidence="5" id="KW-1133">Transmembrane helix</keyword>
<dbReference type="GO" id="GO:0005886">
    <property type="term" value="C:plasma membrane"/>
    <property type="evidence" value="ECO:0007669"/>
    <property type="project" value="UniProtKB-SubCell"/>
</dbReference>
<dbReference type="PANTHER" id="PTHR13084:SF5">
    <property type="entry name" value="SODIUM_POTASSIUM-TRANSPORTING ATPASE SUBUNIT BETA-1-INTERACTING PROTEIN 4"/>
    <property type="match status" value="1"/>
</dbReference>
<evidence type="ECO:0000256" key="6">
    <source>
        <dbReference type="ARBA" id="ARBA00023136"/>
    </source>
</evidence>
<accession>A0A8C9KCI2</accession>
<evidence type="ECO:0000313" key="9">
    <source>
        <dbReference type="Ensembl" id="ENSPTIP00000017044.1"/>
    </source>
</evidence>
<dbReference type="AlphaFoldDB" id="A0A8C9KCI2"/>
<protein>
    <recommendedName>
        <fullName evidence="7">Sodium/potassium-transporting ATPase subunit beta-1-interacting protein</fullName>
        <shortName evidence="7">Na(+)/K(+)-transporting ATPase subunit beta-1-interacting protein</shortName>
    </recommendedName>
</protein>
<comment type="subcellular location">
    <subcellularLocation>
        <location evidence="1 7">Cell membrane</location>
        <topology evidence="1 7">Multi-pass membrane protein</topology>
    </subcellularLocation>
</comment>
<evidence type="ECO:0000256" key="8">
    <source>
        <dbReference type="SAM" id="SignalP"/>
    </source>
</evidence>
<evidence type="ECO:0000256" key="7">
    <source>
        <dbReference type="RuleBase" id="RU368041"/>
    </source>
</evidence>
<keyword evidence="3 7" id="KW-1003">Cell membrane</keyword>
<keyword evidence="4" id="KW-0812">Transmembrane</keyword>
<dbReference type="GeneTree" id="ENSGT00940000157989"/>
<keyword evidence="8" id="KW-0732">Signal</keyword>
<dbReference type="GO" id="GO:0002028">
    <property type="term" value="P:regulation of sodium ion transport"/>
    <property type="evidence" value="ECO:0007669"/>
    <property type="project" value="UniProtKB-UniRule"/>
</dbReference>
<dbReference type="Pfam" id="PF05640">
    <property type="entry name" value="NKAIN"/>
    <property type="match status" value="2"/>
</dbReference>
<dbReference type="PANTHER" id="PTHR13084">
    <property type="entry name" value="T-CELL LYMPHOMA BREAKPOINT-ASSOCIATED TARGET 1-RELATED"/>
    <property type="match status" value="1"/>
</dbReference>
<dbReference type="InterPro" id="IPR008516">
    <property type="entry name" value="Na/K-Atpase_Interacting"/>
</dbReference>
<organism evidence="9 10">
    <name type="scientific">Panthera tigris altaica</name>
    <name type="common">Siberian tiger</name>
    <dbReference type="NCBI Taxonomy" id="74533"/>
    <lineage>
        <taxon>Eukaryota</taxon>
        <taxon>Metazoa</taxon>
        <taxon>Chordata</taxon>
        <taxon>Craniata</taxon>
        <taxon>Vertebrata</taxon>
        <taxon>Euteleostomi</taxon>
        <taxon>Mammalia</taxon>
        <taxon>Eutheria</taxon>
        <taxon>Laurasiatheria</taxon>
        <taxon>Carnivora</taxon>
        <taxon>Feliformia</taxon>
        <taxon>Felidae</taxon>
        <taxon>Pantherinae</taxon>
        <taxon>Panthera</taxon>
    </lineage>
</organism>
<dbReference type="Proteomes" id="UP000675900">
    <property type="component" value="Unassembled WGS sequence"/>
</dbReference>
<reference evidence="9" key="1">
    <citation type="submission" date="2025-08" db="UniProtKB">
        <authorList>
            <consortium name="Ensembl"/>
        </authorList>
    </citation>
    <scope>IDENTIFICATION</scope>
</reference>
<comment type="similarity">
    <text evidence="2 7">Belongs to the NKAIN family.</text>
</comment>
<keyword evidence="10" id="KW-1185">Reference proteome</keyword>
<dbReference type="Ensembl" id="ENSPTIT00000021231.1">
    <property type="protein sequence ID" value="ENSPTIP00000017044.1"/>
    <property type="gene ID" value="ENSPTIG00000015596.1"/>
</dbReference>
<evidence type="ECO:0000256" key="3">
    <source>
        <dbReference type="ARBA" id="ARBA00022475"/>
    </source>
</evidence>
<evidence type="ECO:0000256" key="1">
    <source>
        <dbReference type="ARBA" id="ARBA00004651"/>
    </source>
</evidence>
<proteinExistence type="inferred from homology"/>
<evidence type="ECO:0000256" key="4">
    <source>
        <dbReference type="ARBA" id="ARBA00022692"/>
    </source>
</evidence>
<feature type="signal peptide" evidence="8">
    <location>
        <begin position="1"/>
        <end position="21"/>
    </location>
</feature>
<name>A0A8C9KCI2_PANTA</name>
<evidence type="ECO:0000313" key="10">
    <source>
        <dbReference type="Proteomes" id="UP000675900"/>
    </source>
</evidence>
<feature type="chain" id="PRO_5034816759" description="Sodium/potassium-transporting ATPase subunit beta-1-interacting protein" evidence="8">
    <location>
        <begin position="22"/>
        <end position="121"/>
    </location>
</feature>
<reference evidence="9" key="2">
    <citation type="submission" date="2025-09" db="UniProtKB">
        <authorList>
            <consortium name="Ensembl"/>
        </authorList>
    </citation>
    <scope>IDENTIFICATION</scope>
</reference>
<keyword evidence="6" id="KW-0472">Membrane</keyword>
<sequence>AVWVPWSVFIICFYLETGGLSKVSKSEGLLTFHLARHRSWWPLDGRALVPGIGCALCPGSPEALHSWRSLRECLVGFVHGCYVVSVFTEEDSFDFIGGFDPFLLYHVSEKPSNLLCKQASL</sequence>
<evidence type="ECO:0000256" key="2">
    <source>
        <dbReference type="ARBA" id="ARBA00006364"/>
    </source>
</evidence>
<evidence type="ECO:0000256" key="5">
    <source>
        <dbReference type="ARBA" id="ARBA00022989"/>
    </source>
</evidence>